<proteinExistence type="predicted"/>
<keyword evidence="1" id="KW-0812">Transmembrane</keyword>
<sequence length="104" mass="11303">MWERLERGEINGAIHELVALTPRDAIAADANGEGEREEPWCHRRRVVGKSVGTEPLPGAFVMRGSVKEETVMDRQENSVLEAGWLLAVPLSIGFAVLIAGLVLG</sequence>
<dbReference type="RefSeq" id="WP_095521608.1">
    <property type="nucleotide sequence ID" value="NZ_NPKH01000039.1"/>
</dbReference>
<reference evidence="2 3" key="1">
    <citation type="submission" date="2017-08" db="EMBL/GenBank/DDBJ databases">
        <title>Mesorhizobium wenxinae sp. nov., a novel rhizobial species isolated from root nodules of chickpea (Cicer arietinum L.).</title>
        <authorList>
            <person name="Zhang J."/>
        </authorList>
    </citation>
    <scope>NUCLEOTIDE SEQUENCE [LARGE SCALE GENOMIC DNA]</scope>
    <source>
        <strain evidence="3">WYCCWR 10019</strain>
    </source>
</reference>
<accession>A0A271K763</accession>
<dbReference type="AlphaFoldDB" id="A0A271K763"/>
<feature type="transmembrane region" description="Helical" evidence="1">
    <location>
        <begin position="82"/>
        <end position="103"/>
    </location>
</feature>
<comment type="caution">
    <text evidence="2">The sequence shown here is derived from an EMBL/GenBank/DDBJ whole genome shotgun (WGS) entry which is preliminary data.</text>
</comment>
<evidence type="ECO:0000313" key="3">
    <source>
        <dbReference type="Proteomes" id="UP000215931"/>
    </source>
</evidence>
<dbReference type="EMBL" id="NPKH01000039">
    <property type="protein sequence ID" value="PAP91591.1"/>
    <property type="molecule type" value="Genomic_DNA"/>
</dbReference>
<dbReference type="Proteomes" id="UP000215931">
    <property type="component" value="Unassembled WGS sequence"/>
</dbReference>
<evidence type="ECO:0000313" key="2">
    <source>
        <dbReference type="EMBL" id="PAP91591.1"/>
    </source>
</evidence>
<protein>
    <submittedName>
        <fullName evidence="2">Uncharacterized protein</fullName>
    </submittedName>
</protein>
<name>A0A271K763_9HYPH</name>
<gene>
    <name evidence="2" type="ORF">CIT31_30510</name>
</gene>
<keyword evidence="1" id="KW-1133">Transmembrane helix</keyword>
<evidence type="ECO:0000256" key="1">
    <source>
        <dbReference type="SAM" id="Phobius"/>
    </source>
</evidence>
<keyword evidence="1" id="KW-0472">Membrane</keyword>
<keyword evidence="3" id="KW-1185">Reference proteome</keyword>
<organism evidence="2 3">
    <name type="scientific">Mesorhizobium wenxiniae</name>
    <dbReference type="NCBI Taxonomy" id="2014805"/>
    <lineage>
        <taxon>Bacteria</taxon>
        <taxon>Pseudomonadati</taxon>
        <taxon>Pseudomonadota</taxon>
        <taxon>Alphaproteobacteria</taxon>
        <taxon>Hyphomicrobiales</taxon>
        <taxon>Phyllobacteriaceae</taxon>
        <taxon>Mesorhizobium</taxon>
    </lineage>
</organism>